<dbReference type="AlphaFoldDB" id="A0A8D8FR37"/>
<name>A0A8D8FR37_CULPI</name>
<organism evidence="2">
    <name type="scientific">Culex pipiens</name>
    <name type="common">House mosquito</name>
    <dbReference type="NCBI Taxonomy" id="7175"/>
    <lineage>
        <taxon>Eukaryota</taxon>
        <taxon>Metazoa</taxon>
        <taxon>Ecdysozoa</taxon>
        <taxon>Arthropoda</taxon>
        <taxon>Hexapoda</taxon>
        <taxon>Insecta</taxon>
        <taxon>Pterygota</taxon>
        <taxon>Neoptera</taxon>
        <taxon>Endopterygota</taxon>
        <taxon>Diptera</taxon>
        <taxon>Nematocera</taxon>
        <taxon>Culicoidea</taxon>
        <taxon>Culicidae</taxon>
        <taxon>Culicinae</taxon>
        <taxon>Culicini</taxon>
        <taxon>Culex</taxon>
        <taxon>Culex</taxon>
    </lineage>
</organism>
<feature type="compositionally biased region" description="Polar residues" evidence="1">
    <location>
        <begin position="1"/>
        <end position="13"/>
    </location>
</feature>
<feature type="region of interest" description="Disordered" evidence="1">
    <location>
        <begin position="1"/>
        <end position="24"/>
    </location>
</feature>
<proteinExistence type="predicted"/>
<dbReference type="EMBL" id="HBUE01085884">
    <property type="protein sequence ID" value="CAG6479623.1"/>
    <property type="molecule type" value="Transcribed_RNA"/>
</dbReference>
<accession>A0A8D8FR37</accession>
<sequence length="115" mass="12740">MHITPPKTNLNQQKKPHRKTGRPFFATPSPIHPLLFLVGSENAHQTALKSATAATKVTTFGGKKVWEENFSSVHISTRVRGSISGCEIIKIKGSEQTFISIFFDLGLRICTHTHT</sequence>
<evidence type="ECO:0000256" key="1">
    <source>
        <dbReference type="SAM" id="MobiDB-lite"/>
    </source>
</evidence>
<protein>
    <submittedName>
        <fullName evidence="2">(northern house mosquito) hypothetical protein</fullName>
    </submittedName>
</protein>
<reference evidence="2" key="1">
    <citation type="submission" date="2021-05" db="EMBL/GenBank/DDBJ databases">
        <authorList>
            <person name="Alioto T."/>
            <person name="Alioto T."/>
            <person name="Gomez Garrido J."/>
        </authorList>
    </citation>
    <scope>NUCLEOTIDE SEQUENCE</scope>
</reference>
<evidence type="ECO:0000313" key="2">
    <source>
        <dbReference type="EMBL" id="CAG6479623.1"/>
    </source>
</evidence>